<sequence>MAQNNGFLCNVASYSTMVWYDTAAASNTVTMEFMTPINHATNGMLLCSTATGHSWTRAAGGTTDFGVTSLKSGGDQLATAATTSTSNSDANAAVWNHRAVEVGVAADVLGTDSYYASSYSRARYDDITLDAVGTSTTGLFQDPVWTTTEDARLTASSAVITNIDAASTSSAKVAQMQTLAELNRANGNCALLTGSWTANTRYELVFTVPNPTQASGATNLGWWMAPISYAKEATTEADGAGGSIATSRITYTVHGHKHGSVCTTRYTVATALGTVEPTPSGAGTTITDCTAAPYSASTHAFGSTFVTTGACVACTGVGGTLGAGAPATACTCPSTKTTLVAGPNACGNNWSPLGTATSVATLAAELCTSFTAIKTALANGPASAATTGVGGGASAGAHAVANAHLDAFIDAAGPLADRQDVIAANVTYRASMMYDERASNDPSRKRGLWPNCASGCDDYGRYTDASGNTGTTAEVIDVQFDAVHALRLIGYVLNLKGYSCTALYDSTQTEPSIYGSYDAEPLCDASVPS</sequence>
<dbReference type="OrthoDB" id="535521at2759"/>
<dbReference type="EMBL" id="GG663738">
    <property type="protein sequence ID" value="EEH58024.1"/>
    <property type="molecule type" value="Genomic_DNA"/>
</dbReference>
<dbReference type="RefSeq" id="XP_003058073.1">
    <property type="nucleotide sequence ID" value="XM_003058027.1"/>
</dbReference>
<dbReference type="Proteomes" id="UP000001876">
    <property type="component" value="Unassembled WGS sequence"/>
</dbReference>
<accession>C1MQ65</accession>
<evidence type="ECO:0000313" key="2">
    <source>
        <dbReference type="Proteomes" id="UP000001876"/>
    </source>
</evidence>
<proteinExistence type="predicted"/>
<name>C1MQ65_MICPC</name>
<organism evidence="2">
    <name type="scientific">Micromonas pusilla (strain CCMP1545)</name>
    <name type="common">Picoplanktonic green alga</name>
    <dbReference type="NCBI Taxonomy" id="564608"/>
    <lineage>
        <taxon>Eukaryota</taxon>
        <taxon>Viridiplantae</taxon>
        <taxon>Chlorophyta</taxon>
        <taxon>Mamiellophyceae</taxon>
        <taxon>Mamiellales</taxon>
        <taxon>Mamiellaceae</taxon>
        <taxon>Micromonas</taxon>
    </lineage>
</organism>
<protein>
    <submittedName>
        <fullName evidence="1">Predicted protein</fullName>
    </submittedName>
</protein>
<dbReference type="OMA" id="WNHRAVE"/>
<reference evidence="1 2" key="1">
    <citation type="journal article" date="2009" name="Science">
        <title>Green evolution and dynamic adaptations revealed by genomes of the marine picoeukaryotes Micromonas.</title>
        <authorList>
            <person name="Worden A.Z."/>
            <person name="Lee J.H."/>
            <person name="Mock T."/>
            <person name="Rouze P."/>
            <person name="Simmons M.P."/>
            <person name="Aerts A.L."/>
            <person name="Allen A.E."/>
            <person name="Cuvelier M.L."/>
            <person name="Derelle E."/>
            <person name="Everett M.V."/>
            <person name="Foulon E."/>
            <person name="Grimwood J."/>
            <person name="Gundlach H."/>
            <person name="Henrissat B."/>
            <person name="Napoli C."/>
            <person name="McDonald S.M."/>
            <person name="Parker M.S."/>
            <person name="Rombauts S."/>
            <person name="Salamov A."/>
            <person name="Von Dassow P."/>
            <person name="Badger J.H."/>
            <person name="Coutinho P.M."/>
            <person name="Demir E."/>
            <person name="Dubchak I."/>
            <person name="Gentemann C."/>
            <person name="Eikrem W."/>
            <person name="Gready J.E."/>
            <person name="John U."/>
            <person name="Lanier W."/>
            <person name="Lindquist E.A."/>
            <person name="Lucas S."/>
            <person name="Mayer K.F."/>
            <person name="Moreau H."/>
            <person name="Not F."/>
            <person name="Otillar R."/>
            <person name="Panaud O."/>
            <person name="Pangilinan J."/>
            <person name="Paulsen I."/>
            <person name="Piegu B."/>
            <person name="Poliakov A."/>
            <person name="Robbens S."/>
            <person name="Schmutz J."/>
            <person name="Toulza E."/>
            <person name="Wyss T."/>
            <person name="Zelensky A."/>
            <person name="Zhou K."/>
            <person name="Armbrust E.V."/>
            <person name="Bhattacharya D."/>
            <person name="Goodenough U.W."/>
            <person name="Van de Peer Y."/>
            <person name="Grigoriev I.V."/>
        </authorList>
    </citation>
    <scope>NUCLEOTIDE SEQUENCE [LARGE SCALE GENOMIC DNA]</scope>
    <source>
        <strain evidence="1 2">CCMP1545</strain>
    </source>
</reference>
<dbReference type="KEGG" id="mpp:MICPUCDRAFT_57176"/>
<evidence type="ECO:0000313" key="1">
    <source>
        <dbReference type="EMBL" id="EEH58024.1"/>
    </source>
</evidence>
<gene>
    <name evidence="1" type="ORF">MICPUCDRAFT_57176</name>
</gene>
<dbReference type="GeneID" id="9683142"/>
<keyword evidence="2" id="KW-1185">Reference proteome</keyword>
<dbReference type="AlphaFoldDB" id="C1MQ65"/>